<dbReference type="eggNOG" id="ENOG502QV1M">
    <property type="taxonomic scope" value="Eukaryota"/>
</dbReference>
<dbReference type="FunCoup" id="D8R066">
    <property type="interactions" value="1958"/>
</dbReference>
<gene>
    <name evidence="4" type="primary">SUB1A-1</name>
    <name evidence="4" type="ORF">SELMODRAFT_81611</name>
</gene>
<dbReference type="GeneID" id="9653976"/>
<organism evidence="5">
    <name type="scientific">Selaginella moellendorffii</name>
    <name type="common">Spikemoss</name>
    <dbReference type="NCBI Taxonomy" id="88036"/>
    <lineage>
        <taxon>Eukaryota</taxon>
        <taxon>Viridiplantae</taxon>
        <taxon>Streptophyta</taxon>
        <taxon>Embryophyta</taxon>
        <taxon>Tracheophyta</taxon>
        <taxon>Lycopodiopsida</taxon>
        <taxon>Selaginellales</taxon>
        <taxon>Selaginellaceae</taxon>
        <taxon>Selaginella</taxon>
    </lineage>
</organism>
<evidence type="ECO:0000256" key="1">
    <source>
        <dbReference type="SAM" id="Phobius"/>
    </source>
</evidence>
<dbReference type="HOGENOM" id="CLU_025169_0_0_1"/>
<dbReference type="AlphaFoldDB" id="D8R066"/>
<dbReference type="OMA" id="WRFRSKK"/>
<dbReference type="Pfam" id="PF23272">
    <property type="entry name" value="DUF7075"/>
    <property type="match status" value="1"/>
</dbReference>
<reference evidence="4 5" key="1">
    <citation type="journal article" date="2011" name="Science">
        <title>The Selaginella genome identifies genetic changes associated with the evolution of vascular plants.</title>
        <authorList>
            <person name="Banks J.A."/>
            <person name="Nishiyama T."/>
            <person name="Hasebe M."/>
            <person name="Bowman J.L."/>
            <person name="Gribskov M."/>
            <person name="dePamphilis C."/>
            <person name="Albert V.A."/>
            <person name="Aono N."/>
            <person name="Aoyama T."/>
            <person name="Ambrose B.A."/>
            <person name="Ashton N.W."/>
            <person name="Axtell M.J."/>
            <person name="Barker E."/>
            <person name="Barker M.S."/>
            <person name="Bennetzen J.L."/>
            <person name="Bonawitz N.D."/>
            <person name="Chapple C."/>
            <person name="Cheng C."/>
            <person name="Correa L.G."/>
            <person name="Dacre M."/>
            <person name="DeBarry J."/>
            <person name="Dreyer I."/>
            <person name="Elias M."/>
            <person name="Engstrom E.M."/>
            <person name="Estelle M."/>
            <person name="Feng L."/>
            <person name="Finet C."/>
            <person name="Floyd S.K."/>
            <person name="Frommer W.B."/>
            <person name="Fujita T."/>
            <person name="Gramzow L."/>
            <person name="Gutensohn M."/>
            <person name="Harholt J."/>
            <person name="Hattori M."/>
            <person name="Heyl A."/>
            <person name="Hirai T."/>
            <person name="Hiwatashi Y."/>
            <person name="Ishikawa M."/>
            <person name="Iwata M."/>
            <person name="Karol K.G."/>
            <person name="Koehler B."/>
            <person name="Kolukisaoglu U."/>
            <person name="Kubo M."/>
            <person name="Kurata T."/>
            <person name="Lalonde S."/>
            <person name="Li K."/>
            <person name="Li Y."/>
            <person name="Litt A."/>
            <person name="Lyons E."/>
            <person name="Manning G."/>
            <person name="Maruyama T."/>
            <person name="Michael T.P."/>
            <person name="Mikami K."/>
            <person name="Miyazaki S."/>
            <person name="Morinaga S."/>
            <person name="Murata T."/>
            <person name="Mueller-Roeber B."/>
            <person name="Nelson D.R."/>
            <person name="Obara M."/>
            <person name="Oguri Y."/>
            <person name="Olmstead R.G."/>
            <person name="Onodera N."/>
            <person name="Petersen B.L."/>
            <person name="Pils B."/>
            <person name="Prigge M."/>
            <person name="Rensing S.A."/>
            <person name="Riano-Pachon D.M."/>
            <person name="Roberts A.W."/>
            <person name="Sato Y."/>
            <person name="Scheller H.V."/>
            <person name="Schulz B."/>
            <person name="Schulz C."/>
            <person name="Shakirov E.V."/>
            <person name="Shibagaki N."/>
            <person name="Shinohara N."/>
            <person name="Shippen D.E."/>
            <person name="Soerensen I."/>
            <person name="Sotooka R."/>
            <person name="Sugimoto N."/>
            <person name="Sugita M."/>
            <person name="Sumikawa N."/>
            <person name="Tanurdzic M."/>
            <person name="Theissen G."/>
            <person name="Ulvskov P."/>
            <person name="Wakazuki S."/>
            <person name="Weng J.K."/>
            <person name="Willats W.W."/>
            <person name="Wipf D."/>
            <person name="Wolf P.G."/>
            <person name="Yang L."/>
            <person name="Zimmer A.D."/>
            <person name="Zhu Q."/>
            <person name="Mitros T."/>
            <person name="Hellsten U."/>
            <person name="Loque D."/>
            <person name="Otillar R."/>
            <person name="Salamov A."/>
            <person name="Schmutz J."/>
            <person name="Shapiro H."/>
            <person name="Lindquist E."/>
            <person name="Lucas S."/>
            <person name="Rokhsar D."/>
            <person name="Grigoriev I.V."/>
        </authorList>
    </citation>
    <scope>NUCLEOTIDE SEQUENCE [LARGE SCALE GENOMIC DNA]</scope>
</reference>
<dbReference type="OrthoDB" id="2015179at2759"/>
<feature type="transmembrane region" description="Helical" evidence="1">
    <location>
        <begin position="21"/>
        <end position="41"/>
    </location>
</feature>
<keyword evidence="1" id="KW-1133">Transmembrane helix</keyword>
<name>D8R066_SELML</name>
<accession>D8R066</accession>
<dbReference type="Proteomes" id="UP000001514">
    <property type="component" value="Unassembled WGS sequence"/>
</dbReference>
<feature type="domain" description="DUF7074" evidence="2">
    <location>
        <begin position="129"/>
        <end position="212"/>
    </location>
</feature>
<evidence type="ECO:0000259" key="3">
    <source>
        <dbReference type="Pfam" id="PF23272"/>
    </source>
</evidence>
<dbReference type="KEGG" id="smo:SELMODRAFT_81611"/>
<sequence length="547" mass="62220">MKSGNAAPESLRQRAARAIGNALFGLFVAVVLLLTVFAVTYQPPDPWLDTAASAVRMKQLFNKVVDNATFQTAGSIFLTGEDALAPANSRAGGSISIEDAQDAAEKALEVTRGLNNGGKDRGCVESDIVVNCSDPGVLAAIEKVNLEKFPEIDAFEYRVPVQGGDERSCDVAWKYRPRRERSKRMYRDYRRYTLVLEPSCEYQVTDVGDWHSGRNARLQRFHGINAFNDSISSRGDDDSSSVGRFLYYTRGGDHCKGMKQFMWSFLCALGEAQYLNRTLVVDLDFCLSGKDNFPGRGDEPGKDLRFYIDFDHLRESTSVIELKEFSKLNKKHKLGKIRKRVISDNVKVSPMELRDETSTIVERSFRESSEPDNYWYRVCEGETEKVIQRPWHMIWKSKRLMNIVNTICGKLEWDFDAVRVERGEKAANKQLWPNLDKDTSAEAVLSKLSERIDAQRYVYISTNERSPGFFHKLKEKYEVSVLDDYKDLWGPGSEWYNETMALTKGKPVEFDGYMRDAVDSEMFLRGKKRIETFGDLTSDCKDGINTC</sequence>
<protein>
    <submittedName>
        <fullName evidence="4">Uncharacterized protein SUB1A-1</fullName>
    </submittedName>
</protein>
<dbReference type="PANTHER" id="PTHR31469">
    <property type="entry name" value="OS07G0633600 PROTEIN"/>
    <property type="match status" value="1"/>
</dbReference>
<dbReference type="GO" id="GO:0005794">
    <property type="term" value="C:Golgi apparatus"/>
    <property type="evidence" value="ECO:0000318"/>
    <property type="project" value="GO_Central"/>
</dbReference>
<dbReference type="InterPro" id="IPR055502">
    <property type="entry name" value="DUF7074"/>
</dbReference>
<keyword evidence="1" id="KW-0812">Transmembrane</keyword>
<dbReference type="InterPro" id="IPR055503">
    <property type="entry name" value="DUF7075"/>
</dbReference>
<keyword evidence="1" id="KW-0472">Membrane</keyword>
<proteinExistence type="predicted"/>
<dbReference type="Gramene" id="EFJ34526">
    <property type="protein sequence ID" value="EFJ34526"/>
    <property type="gene ID" value="SELMODRAFT_81611"/>
</dbReference>
<dbReference type="Pfam" id="PF23269">
    <property type="entry name" value="DUF7074"/>
    <property type="match status" value="1"/>
</dbReference>
<evidence type="ECO:0000313" key="5">
    <source>
        <dbReference type="Proteomes" id="UP000001514"/>
    </source>
</evidence>
<keyword evidence="5" id="KW-1185">Reference proteome</keyword>
<evidence type="ECO:0000259" key="2">
    <source>
        <dbReference type="Pfam" id="PF23269"/>
    </source>
</evidence>
<dbReference type="PANTHER" id="PTHR31469:SF4">
    <property type="entry name" value="O-FUCOSYLTRANSFERASE FAMILY PROTEIN"/>
    <property type="match status" value="1"/>
</dbReference>
<evidence type="ECO:0000313" key="4">
    <source>
        <dbReference type="EMBL" id="EFJ34526.1"/>
    </source>
</evidence>
<feature type="domain" description="DUF7075" evidence="3">
    <location>
        <begin position="243"/>
        <end position="532"/>
    </location>
</feature>
<dbReference type="EMBL" id="GL377569">
    <property type="protein sequence ID" value="EFJ34526.1"/>
    <property type="molecule type" value="Genomic_DNA"/>
</dbReference>
<dbReference type="InParanoid" id="D8R066"/>